<dbReference type="GO" id="GO:0006355">
    <property type="term" value="P:regulation of DNA-templated transcription"/>
    <property type="evidence" value="ECO:0007669"/>
    <property type="project" value="InterPro"/>
</dbReference>
<evidence type="ECO:0000313" key="8">
    <source>
        <dbReference type="Proteomes" id="UP000290289"/>
    </source>
</evidence>
<comment type="subcellular location">
    <subcellularLocation>
        <location evidence="1">Nucleus</location>
    </subcellularLocation>
</comment>
<evidence type="ECO:0000256" key="4">
    <source>
        <dbReference type="ARBA" id="ARBA00023242"/>
    </source>
</evidence>
<gene>
    <name evidence="7" type="ORF">DVH24_036495</name>
</gene>
<evidence type="ECO:0000256" key="1">
    <source>
        <dbReference type="ARBA" id="ARBA00004123"/>
    </source>
</evidence>
<dbReference type="GO" id="GO:0005634">
    <property type="term" value="C:nucleus"/>
    <property type="evidence" value="ECO:0007669"/>
    <property type="project" value="UniProtKB-SubCell"/>
</dbReference>
<dbReference type="SMR" id="A0A498IJ00"/>
<feature type="region of interest" description="Disordered" evidence="5">
    <location>
        <begin position="1"/>
        <end position="44"/>
    </location>
</feature>
<evidence type="ECO:0000313" key="7">
    <source>
        <dbReference type="EMBL" id="RXH82154.1"/>
    </source>
</evidence>
<keyword evidence="4" id="KW-0539">Nucleus</keyword>
<accession>A0A498IJ00</accession>
<dbReference type="EMBL" id="RDQH01000338">
    <property type="protein sequence ID" value="RXH82154.1"/>
    <property type="molecule type" value="Genomic_DNA"/>
</dbReference>
<protein>
    <recommendedName>
        <fullName evidence="6">BHLH domain-containing protein</fullName>
    </recommendedName>
</protein>
<name>A0A498IJ00_MALDO</name>
<feature type="domain" description="BHLH" evidence="6">
    <location>
        <begin position="133"/>
        <end position="182"/>
    </location>
</feature>
<keyword evidence="2" id="KW-0805">Transcription regulation</keyword>
<dbReference type="Gramene" id="mRNA:MD12G0170300">
    <property type="protein sequence ID" value="CDS:MD12G0170300.1"/>
    <property type="gene ID" value="MD12G0170300"/>
</dbReference>
<dbReference type="GO" id="GO:0046983">
    <property type="term" value="F:protein dimerization activity"/>
    <property type="evidence" value="ECO:0007669"/>
    <property type="project" value="InterPro"/>
</dbReference>
<evidence type="ECO:0000256" key="5">
    <source>
        <dbReference type="SAM" id="MobiDB-lite"/>
    </source>
</evidence>
<dbReference type="CDD" id="cd11444">
    <property type="entry name" value="bHLH_AtIBH1_like"/>
    <property type="match status" value="1"/>
</dbReference>
<evidence type="ECO:0000259" key="6">
    <source>
        <dbReference type="PROSITE" id="PS50888"/>
    </source>
</evidence>
<sequence>MAASMISNLDGSLDASSIESSRKKRRKTGVVEEDRNRSSKTGVRWRSETEQRIYSTKLGEALRQVRQRSATSSSAAVAKVSGGGRDVKEAADRVLATVAKGTTLWSRAILTSRMRLSKTLHKRRRARVTGDNRLKKTEFRRERRKLPAVQKKVRVLSQLVPGCRKTSLPNLLEETTDYIAALEMQVRAMAALAELLSGSPVNRSGSSGNSSS</sequence>
<dbReference type="Proteomes" id="UP000290289">
    <property type="component" value="Chromosome 12"/>
</dbReference>
<dbReference type="InterPro" id="IPR036638">
    <property type="entry name" value="HLH_DNA-bd_sf"/>
</dbReference>
<reference evidence="7 8" key="1">
    <citation type="submission" date="2018-10" db="EMBL/GenBank/DDBJ databases">
        <title>A high-quality apple genome assembly.</title>
        <authorList>
            <person name="Hu J."/>
        </authorList>
    </citation>
    <scope>NUCLEOTIDE SEQUENCE [LARGE SCALE GENOMIC DNA]</scope>
    <source>
        <strain evidence="8">cv. HFTH1</strain>
        <tissue evidence="7">Young leaf</tissue>
    </source>
</reference>
<dbReference type="InterPro" id="IPR044549">
    <property type="entry name" value="bHLH_AtIBH1-like"/>
</dbReference>
<proteinExistence type="predicted"/>
<keyword evidence="8" id="KW-1185">Reference proteome</keyword>
<keyword evidence="3" id="KW-0804">Transcription</keyword>
<dbReference type="PANTHER" id="PTHR33124:SF46">
    <property type="entry name" value="TRANSCRIPTION FACTOR BHLH150"/>
    <property type="match status" value="1"/>
</dbReference>
<dbReference type="InterPro" id="IPR011598">
    <property type="entry name" value="bHLH_dom"/>
</dbReference>
<dbReference type="InterPro" id="IPR059002">
    <property type="entry name" value="IBH1_N"/>
</dbReference>
<dbReference type="OrthoDB" id="1647165at2759"/>
<evidence type="ECO:0000256" key="3">
    <source>
        <dbReference type="ARBA" id="ARBA00023163"/>
    </source>
</evidence>
<comment type="caution">
    <text evidence="7">The sequence shown here is derived from an EMBL/GenBank/DDBJ whole genome shotgun (WGS) entry which is preliminary data.</text>
</comment>
<dbReference type="AlphaFoldDB" id="A0A498IJ00"/>
<dbReference type="SUPFAM" id="SSF47459">
    <property type="entry name" value="HLH, helix-loop-helix DNA-binding domain"/>
    <property type="match status" value="1"/>
</dbReference>
<dbReference type="PROSITE" id="PS50888">
    <property type="entry name" value="BHLH"/>
    <property type="match status" value="1"/>
</dbReference>
<evidence type="ECO:0000256" key="2">
    <source>
        <dbReference type="ARBA" id="ARBA00023015"/>
    </source>
</evidence>
<dbReference type="InterPro" id="IPR044660">
    <property type="entry name" value="IBH1-like"/>
</dbReference>
<dbReference type="GO" id="GO:0000976">
    <property type="term" value="F:transcription cis-regulatory region binding"/>
    <property type="evidence" value="ECO:0007669"/>
    <property type="project" value="UniProtKB-ARBA"/>
</dbReference>
<feature type="compositionally biased region" description="Polar residues" evidence="5">
    <location>
        <begin position="1"/>
        <end position="19"/>
    </location>
</feature>
<dbReference type="Pfam" id="PF26576">
    <property type="entry name" value="IBH1_N"/>
    <property type="match status" value="1"/>
</dbReference>
<dbReference type="PANTHER" id="PTHR33124">
    <property type="entry name" value="TRANSCRIPTION FACTOR IBH1-LIKE 1"/>
    <property type="match status" value="1"/>
</dbReference>
<organism evidence="7 8">
    <name type="scientific">Malus domestica</name>
    <name type="common">Apple</name>
    <name type="synonym">Pyrus malus</name>
    <dbReference type="NCBI Taxonomy" id="3750"/>
    <lineage>
        <taxon>Eukaryota</taxon>
        <taxon>Viridiplantae</taxon>
        <taxon>Streptophyta</taxon>
        <taxon>Embryophyta</taxon>
        <taxon>Tracheophyta</taxon>
        <taxon>Spermatophyta</taxon>
        <taxon>Magnoliopsida</taxon>
        <taxon>eudicotyledons</taxon>
        <taxon>Gunneridae</taxon>
        <taxon>Pentapetalae</taxon>
        <taxon>rosids</taxon>
        <taxon>fabids</taxon>
        <taxon>Rosales</taxon>
        <taxon>Rosaceae</taxon>
        <taxon>Amygdaloideae</taxon>
        <taxon>Maleae</taxon>
        <taxon>Malus</taxon>
    </lineage>
</organism>